<evidence type="ECO:0000313" key="9">
    <source>
        <dbReference type="Proteomes" id="UP000708298"/>
    </source>
</evidence>
<proteinExistence type="predicted"/>
<evidence type="ECO:0000256" key="4">
    <source>
        <dbReference type="PROSITE-ProRule" id="PRU00169"/>
    </source>
</evidence>
<reference evidence="8" key="2">
    <citation type="submission" date="2021-01" db="EMBL/GenBank/DDBJ databases">
        <authorList>
            <person name="Mieszkin S."/>
            <person name="Pouder E."/>
            <person name="Alain K."/>
        </authorList>
    </citation>
    <scope>NUCLEOTIDE SEQUENCE</scope>
    <source>
        <strain evidence="8">HW T2.11</strain>
    </source>
</reference>
<feature type="domain" description="Response regulatory" evidence="7">
    <location>
        <begin position="505"/>
        <end position="620"/>
    </location>
</feature>
<keyword evidence="9" id="KW-1185">Reference proteome</keyword>
<sequence length="621" mass="67185">MSAGAWSIITLAMEHEADVVAVRQRARRIAELLGFGMLDQTRIATAASEIARNAVTYARSGRAEFALSGASLPQHLLIRIADKGPGIANLDDVLEGRYQSQTGMGLGIIGARRLMDRVDIDSSSEKGTRVTLDKILPKGQEPVPASALVDLARRLATEVAGDPLVEVRAQNQELLRSLEDVKTQQDEMMRLNDELDRTNKGVVALLAELDQKATELETLNATLEKRVATAIAEREAAEQSLRQSQKMEAVGQLTGGIAHDFNNMLTGIVTSLDIIQSRIEQGRTDKLERYTQAAMISAQRAAALTHRLLAFSRRQPLDPKPVDAKHLVASMTDLIRQTIGPTHSLDVAADADLWTTLCDPNQLENAILNLSINARDAMPDGGNLLIETRNADLNEAAIAAGIGAVTGQYVAVCVTDTGTGMSADVLSRAFEPFFTTKPIGQGTGLGLSMVYGFARQSQGYLKIESEEGRGTTIRIYLPRHSGEILSAENAVALSQDIAQTDKGETILIVEDDAVIRNLTVEVLSEAGYRILQASDGQEGLRMLDSRIHIDLLLTDVGLPRVNGRQLADQARETRQSLKVLFITGYAQNTKLTSDALAPGMSILTKPFTVAGLINRVKEVLS</sequence>
<name>A0A963YP75_9PROT</name>
<dbReference type="SMART" id="SM00388">
    <property type="entry name" value="HisKA"/>
    <property type="match status" value="1"/>
</dbReference>
<evidence type="ECO:0000259" key="7">
    <source>
        <dbReference type="PROSITE" id="PS50110"/>
    </source>
</evidence>
<dbReference type="Gene3D" id="3.30.565.10">
    <property type="entry name" value="Histidine kinase-like ATPase, C-terminal domain"/>
    <property type="match status" value="2"/>
</dbReference>
<accession>A0A963YP75</accession>
<dbReference type="InterPro" id="IPR036890">
    <property type="entry name" value="HATPase_C_sf"/>
</dbReference>
<dbReference type="Gene3D" id="3.40.50.2300">
    <property type="match status" value="1"/>
</dbReference>
<dbReference type="SMART" id="SM00448">
    <property type="entry name" value="REC"/>
    <property type="match status" value="1"/>
</dbReference>
<evidence type="ECO:0000256" key="1">
    <source>
        <dbReference type="ARBA" id="ARBA00000085"/>
    </source>
</evidence>
<evidence type="ECO:0000259" key="6">
    <source>
        <dbReference type="PROSITE" id="PS50109"/>
    </source>
</evidence>
<dbReference type="EMBL" id="JAESVB010000001">
    <property type="protein sequence ID" value="MCB8874236.1"/>
    <property type="molecule type" value="Genomic_DNA"/>
</dbReference>
<evidence type="ECO:0000313" key="8">
    <source>
        <dbReference type="EMBL" id="MCB8874236.1"/>
    </source>
</evidence>
<dbReference type="PROSITE" id="PS50110">
    <property type="entry name" value="RESPONSE_REGULATORY"/>
    <property type="match status" value="1"/>
</dbReference>
<dbReference type="Pfam" id="PF13581">
    <property type="entry name" value="HATPase_c_2"/>
    <property type="match status" value="1"/>
</dbReference>
<dbReference type="InterPro" id="IPR005467">
    <property type="entry name" value="His_kinase_dom"/>
</dbReference>
<evidence type="ECO:0000256" key="2">
    <source>
        <dbReference type="ARBA" id="ARBA00012438"/>
    </source>
</evidence>
<dbReference type="Pfam" id="PF02518">
    <property type="entry name" value="HATPase_c"/>
    <property type="match status" value="1"/>
</dbReference>
<reference evidence="8" key="1">
    <citation type="journal article" date="2021" name="Microorganisms">
        <title>Acidisoma silvae sp. nov. and Acidisomacellulosilytica sp. nov., Two Acidophilic Bacteria Isolated from Decaying Wood, Hydrolyzing Cellulose and Producing Poly-3-hydroxybutyrate.</title>
        <authorList>
            <person name="Mieszkin S."/>
            <person name="Pouder E."/>
            <person name="Uroz S."/>
            <person name="Simon-Colin C."/>
            <person name="Alain K."/>
        </authorList>
    </citation>
    <scope>NUCLEOTIDE SEQUENCE</scope>
    <source>
        <strain evidence="8">HW T2.11</strain>
    </source>
</reference>
<dbReference type="CDD" id="cd00082">
    <property type="entry name" value="HisKA"/>
    <property type="match status" value="1"/>
</dbReference>
<dbReference type="PROSITE" id="PS50109">
    <property type="entry name" value="HIS_KIN"/>
    <property type="match status" value="1"/>
</dbReference>
<dbReference type="AlphaFoldDB" id="A0A963YP75"/>
<evidence type="ECO:0000256" key="5">
    <source>
        <dbReference type="SAM" id="Coils"/>
    </source>
</evidence>
<dbReference type="CDD" id="cd16934">
    <property type="entry name" value="HATPase_RsbT-like"/>
    <property type="match status" value="1"/>
</dbReference>
<dbReference type="Gene3D" id="1.10.287.130">
    <property type="match status" value="1"/>
</dbReference>
<dbReference type="SUPFAM" id="SSF52172">
    <property type="entry name" value="CheY-like"/>
    <property type="match status" value="1"/>
</dbReference>
<dbReference type="Pfam" id="PF00072">
    <property type="entry name" value="Response_reg"/>
    <property type="match status" value="1"/>
</dbReference>
<organism evidence="8 9">
    <name type="scientific">Acidisoma silvae</name>
    <dbReference type="NCBI Taxonomy" id="2802396"/>
    <lineage>
        <taxon>Bacteria</taxon>
        <taxon>Pseudomonadati</taxon>
        <taxon>Pseudomonadota</taxon>
        <taxon>Alphaproteobacteria</taxon>
        <taxon>Acetobacterales</taxon>
        <taxon>Acidocellaceae</taxon>
        <taxon>Acidisoma</taxon>
    </lineage>
</organism>
<dbReference type="InterPro" id="IPR036097">
    <property type="entry name" value="HisK_dim/P_sf"/>
</dbReference>
<dbReference type="RefSeq" id="WP_227319885.1">
    <property type="nucleotide sequence ID" value="NZ_JAESVB010000001.1"/>
</dbReference>
<feature type="modified residue" description="4-aspartylphosphate" evidence="4">
    <location>
        <position position="555"/>
    </location>
</feature>
<dbReference type="SUPFAM" id="SSF55874">
    <property type="entry name" value="ATPase domain of HSP90 chaperone/DNA topoisomerase II/histidine kinase"/>
    <property type="match status" value="2"/>
</dbReference>
<dbReference type="PRINTS" id="PR00344">
    <property type="entry name" value="BCTRLSENSOR"/>
</dbReference>
<dbReference type="SUPFAM" id="SSF47384">
    <property type="entry name" value="Homodimeric domain of signal transducing histidine kinase"/>
    <property type="match status" value="1"/>
</dbReference>
<dbReference type="InterPro" id="IPR003594">
    <property type="entry name" value="HATPase_dom"/>
</dbReference>
<protein>
    <recommendedName>
        <fullName evidence="2">histidine kinase</fullName>
        <ecNumber evidence="2">2.7.13.3</ecNumber>
    </recommendedName>
</protein>
<keyword evidence="5" id="KW-0175">Coiled coil</keyword>
<dbReference type="PANTHER" id="PTHR43065:SF42">
    <property type="entry name" value="TWO-COMPONENT SENSOR PPRA"/>
    <property type="match status" value="1"/>
</dbReference>
<comment type="caution">
    <text evidence="8">The sequence shown here is derived from an EMBL/GenBank/DDBJ whole genome shotgun (WGS) entry which is preliminary data.</text>
</comment>
<dbReference type="PANTHER" id="PTHR43065">
    <property type="entry name" value="SENSOR HISTIDINE KINASE"/>
    <property type="match status" value="1"/>
</dbReference>
<keyword evidence="3 4" id="KW-0597">Phosphoprotein</keyword>
<feature type="domain" description="Histidine kinase" evidence="6">
    <location>
        <begin position="256"/>
        <end position="481"/>
    </location>
</feature>
<dbReference type="SMART" id="SM00387">
    <property type="entry name" value="HATPase_c"/>
    <property type="match status" value="2"/>
</dbReference>
<feature type="coiled-coil region" evidence="5">
    <location>
        <begin position="164"/>
        <end position="247"/>
    </location>
</feature>
<dbReference type="Proteomes" id="UP000708298">
    <property type="component" value="Unassembled WGS sequence"/>
</dbReference>
<dbReference type="InterPro" id="IPR004358">
    <property type="entry name" value="Sig_transdc_His_kin-like_C"/>
</dbReference>
<dbReference type="InterPro" id="IPR001789">
    <property type="entry name" value="Sig_transdc_resp-reg_receiver"/>
</dbReference>
<dbReference type="GO" id="GO:0000155">
    <property type="term" value="F:phosphorelay sensor kinase activity"/>
    <property type="evidence" value="ECO:0007669"/>
    <property type="project" value="InterPro"/>
</dbReference>
<dbReference type="EC" id="2.7.13.3" evidence="2"/>
<dbReference type="Pfam" id="PF00512">
    <property type="entry name" value="HisKA"/>
    <property type="match status" value="1"/>
</dbReference>
<comment type="catalytic activity">
    <reaction evidence="1">
        <text>ATP + protein L-histidine = ADP + protein N-phospho-L-histidine.</text>
        <dbReference type="EC" id="2.7.13.3"/>
    </reaction>
</comment>
<evidence type="ECO:0000256" key="3">
    <source>
        <dbReference type="ARBA" id="ARBA00022553"/>
    </source>
</evidence>
<dbReference type="InterPro" id="IPR003661">
    <property type="entry name" value="HisK_dim/P_dom"/>
</dbReference>
<gene>
    <name evidence="8" type="ORF">ASILVAE211_03500</name>
</gene>
<dbReference type="InterPro" id="IPR011006">
    <property type="entry name" value="CheY-like_superfamily"/>
</dbReference>